<dbReference type="KEGG" id="sniv:SFSGTM_14200"/>
<evidence type="ECO:0000259" key="2">
    <source>
        <dbReference type="PROSITE" id="PS50234"/>
    </source>
</evidence>
<proteinExistence type="predicted"/>
<dbReference type="Pfam" id="PF00092">
    <property type="entry name" value="VWA"/>
    <property type="match status" value="1"/>
</dbReference>
<dbReference type="PROSITE" id="PS50234">
    <property type="entry name" value="VWFA"/>
    <property type="match status" value="1"/>
</dbReference>
<dbReference type="InterPro" id="IPR036465">
    <property type="entry name" value="vWFA_dom_sf"/>
</dbReference>
<feature type="region of interest" description="Disordered" evidence="1">
    <location>
        <begin position="394"/>
        <end position="418"/>
    </location>
</feature>
<dbReference type="RefSeq" id="WP_162084593.1">
    <property type="nucleotide sequence ID" value="NZ_AP021881.1"/>
</dbReference>
<feature type="domain" description="VWFA" evidence="2">
    <location>
        <begin position="557"/>
        <end position="741"/>
    </location>
</feature>
<dbReference type="PANTHER" id="PTHR41248:SF1">
    <property type="entry name" value="NORD PROTEIN"/>
    <property type="match status" value="1"/>
</dbReference>
<dbReference type="CDD" id="cd01454">
    <property type="entry name" value="vWA_norD_type"/>
    <property type="match status" value="1"/>
</dbReference>
<keyword evidence="4" id="KW-1185">Reference proteome</keyword>
<dbReference type="Gene3D" id="3.40.50.410">
    <property type="entry name" value="von Willebrand factor, type A domain"/>
    <property type="match status" value="1"/>
</dbReference>
<dbReference type="EMBL" id="AP021881">
    <property type="protein sequence ID" value="BBP00712.1"/>
    <property type="molecule type" value="Genomic_DNA"/>
</dbReference>
<name>A0A809S969_9PROT</name>
<dbReference type="AlphaFoldDB" id="A0A809S969"/>
<evidence type="ECO:0000313" key="4">
    <source>
        <dbReference type="Proteomes" id="UP000463939"/>
    </source>
</evidence>
<dbReference type="SMART" id="SM00327">
    <property type="entry name" value="VWA"/>
    <property type="match status" value="1"/>
</dbReference>
<protein>
    <recommendedName>
        <fullName evidence="2">VWFA domain-containing protein</fullName>
    </recommendedName>
</protein>
<organism evidence="3 4">
    <name type="scientific">Sulfuriferula nivalis</name>
    <dbReference type="NCBI Taxonomy" id="2675298"/>
    <lineage>
        <taxon>Bacteria</taxon>
        <taxon>Pseudomonadati</taxon>
        <taxon>Pseudomonadota</taxon>
        <taxon>Betaproteobacteria</taxon>
        <taxon>Nitrosomonadales</taxon>
        <taxon>Sulfuricellaceae</taxon>
        <taxon>Sulfuriferula</taxon>
    </lineage>
</organism>
<dbReference type="Proteomes" id="UP000463939">
    <property type="component" value="Chromosome"/>
</dbReference>
<sequence>MANIGLVTGASPNRLIEPVNQYESAVHGELTHAGLSKTSLGLFRDAEPDLISLLGQQSVVYLTATIINIYPKTSASVVDLIITSSLQAARTLGNPHAYKSYLSLLEELVMLAPRGLRPMLAKQDVLLERMTIAGLQRWVRNGIARYSRDFARLAQYFALESTASWHALNLESGNTLFIHERRRIALYLRALWGREFKLQQFPVLTDANEGLARSFVDEHHVIHLPDTYAGVSSRSSRDVYRAAAVHAVAHIIYSRQTFLRRKINPMQNTLIGLIEDARVEALVMRDFPGLRNLWRDLYPPTNFLNTDFLSLARRLTRALLDPDYVDNNGWVKKGRKLFFEQPHSWDDPQISIRLGLLLANDMGQMRVKFNAPAYLVEPSYRDDNRMLWERQEVEVPLPDPTQPEQNRGDSKQTFTRNIDTTRQRATDITDASTETLQLPAPPTPDDFPVKSVFHYPEWDYRMGMERPNVASVIEQPCPAGELSTITEIEDSTQAVLSRLKRINQAVRPNLLYRQKKHEEGDDLDLEAVIRAATDIRQQRTPDMRINSRYIRNAQQVSVLLLLDLSQSTNQHVPNTDKTVLDLTRETAVLFAGAVTDLGDDFAIHGFSSNGRHQVEYYRLQDFSESFDDHIKQRLAGMTGKLSTRLGAATRHAGHYLAQQPGSRKILLIISDGEPADIDVTDANYLVHDAAHAVRQLRRSGLDCFGLNLNIHTEAQSAQIFGKRGYRMLDDISRLPEILPAIYLRLRR</sequence>
<dbReference type="InterPro" id="IPR002035">
    <property type="entry name" value="VWF_A"/>
</dbReference>
<reference evidence="4" key="1">
    <citation type="submission" date="2019-11" db="EMBL/GenBank/DDBJ databases">
        <title>Isolation and characterization of a novel species in the genus Sulfuriferula.</title>
        <authorList>
            <person name="Mochizuki J."/>
            <person name="Kojima H."/>
            <person name="Fukui M."/>
        </authorList>
    </citation>
    <scope>NUCLEOTIDE SEQUENCE [LARGE SCALE GENOMIC DNA]</scope>
    <source>
        <strain evidence="4">SGTM</strain>
    </source>
</reference>
<accession>A0A809S969</accession>
<dbReference type="PANTHER" id="PTHR41248">
    <property type="entry name" value="NORD PROTEIN"/>
    <property type="match status" value="1"/>
</dbReference>
<evidence type="ECO:0000256" key="1">
    <source>
        <dbReference type="SAM" id="MobiDB-lite"/>
    </source>
</evidence>
<dbReference type="InterPro" id="IPR051928">
    <property type="entry name" value="NorD/CobT"/>
</dbReference>
<evidence type="ECO:0000313" key="3">
    <source>
        <dbReference type="EMBL" id="BBP00712.1"/>
    </source>
</evidence>
<gene>
    <name evidence="3" type="ORF">SFSGTM_14200</name>
</gene>
<dbReference type="SUPFAM" id="SSF53300">
    <property type="entry name" value="vWA-like"/>
    <property type="match status" value="1"/>
</dbReference>